<evidence type="ECO:0000256" key="2">
    <source>
        <dbReference type="ARBA" id="ARBA00004477"/>
    </source>
</evidence>
<dbReference type="OrthoDB" id="6418713at2759"/>
<feature type="transmembrane region" description="Helical" evidence="8">
    <location>
        <begin position="173"/>
        <end position="192"/>
    </location>
</feature>
<evidence type="ECO:0000256" key="8">
    <source>
        <dbReference type="SAM" id="Phobius"/>
    </source>
</evidence>
<feature type="transmembrane region" description="Helical" evidence="8">
    <location>
        <begin position="271"/>
        <end position="292"/>
    </location>
</feature>
<gene>
    <name evidence="10" type="ORF">SODALDRAFT_85680</name>
</gene>
<evidence type="ECO:0000256" key="3">
    <source>
        <dbReference type="ARBA" id="ARBA00010425"/>
    </source>
</evidence>
<dbReference type="InterPro" id="IPR050186">
    <property type="entry name" value="TPT_transporter"/>
</dbReference>
<dbReference type="InterPro" id="IPR004853">
    <property type="entry name" value="Sugar_P_trans_dom"/>
</dbReference>
<feature type="domain" description="Sugar phosphate transporter" evidence="9">
    <location>
        <begin position="77"/>
        <end position="342"/>
    </location>
</feature>
<dbReference type="RefSeq" id="XP_028462371.1">
    <property type="nucleotide sequence ID" value="XM_028615745.1"/>
</dbReference>
<sequence length="421" mass="46144">MSIANHLRNWIFFSNLTIIFNKWLLDTAGFKYRASAALTPCDAMNAFLVIPIPSGLGSLHLISFLQSGLWTDRMLSLAVILTCWHLIFATIATQLLARTTSLLDNRHHVKMTGRLYLRAIVPIGLLYSGSLVCSNLVYVYLSVPFIQMLKSASPVAVLFVSWLWGVADPNARTILNILVIVFGVALASVGEIEFSWLGFLFQVGGTCFEAVRLVMIQVLLKGDDSNGSAQQMDPLVSLYYYAPICAFTNFLVAIPVEALTFNPHHLYDTGFLILLLNAAVAFILNIASVSLIGRTSGLVMTLTGILKNILLIATSILIWRTNISLLQGIGYSIAIFGLVLYSTSWDQLKTAAANSFVWFSKAVKNPEDGRLSPLVRRGLIAAVLLFFLALLVTGYLYSSAGVNPFSAIKSGEWSEALFEGQ</sequence>
<feature type="transmembrane region" description="Helical" evidence="8">
    <location>
        <begin position="77"/>
        <end position="96"/>
    </location>
</feature>
<feature type="transmembrane region" description="Helical" evidence="8">
    <location>
        <begin position="378"/>
        <end position="397"/>
    </location>
</feature>
<comment type="subcellular location">
    <subcellularLocation>
        <location evidence="2">Endoplasmic reticulum membrane</location>
        <topology evidence="2">Multi-pass membrane protein</topology>
    </subcellularLocation>
</comment>
<protein>
    <submittedName>
        <fullName evidence="10">TPT-domain-containing protein</fullName>
    </submittedName>
</protein>
<dbReference type="Pfam" id="PF03151">
    <property type="entry name" value="TPT"/>
    <property type="match status" value="1"/>
</dbReference>
<keyword evidence="6 8" id="KW-1133">Transmembrane helix</keyword>
<evidence type="ECO:0000313" key="11">
    <source>
        <dbReference type="Proteomes" id="UP000272025"/>
    </source>
</evidence>
<feature type="transmembrane region" description="Helical" evidence="8">
    <location>
        <begin position="45"/>
        <end position="65"/>
    </location>
</feature>
<accession>A0A3N2PJ65</accession>
<feature type="transmembrane region" description="Helical" evidence="8">
    <location>
        <begin position="148"/>
        <end position="167"/>
    </location>
</feature>
<feature type="transmembrane region" description="Helical" evidence="8">
    <location>
        <begin position="116"/>
        <end position="141"/>
    </location>
</feature>
<evidence type="ECO:0000313" key="10">
    <source>
        <dbReference type="EMBL" id="ROT34565.1"/>
    </source>
</evidence>
<feature type="transmembrane region" description="Helical" evidence="8">
    <location>
        <begin position="199"/>
        <end position="220"/>
    </location>
</feature>
<comment type="subunit">
    <text evidence="4">Homooligomer.</text>
</comment>
<keyword evidence="5 8" id="KW-0812">Transmembrane</keyword>
<comment type="similarity">
    <text evidence="3">Belongs to the TPT transporter family. SLC35D subfamily.</text>
</comment>
<name>A0A3N2PJ65_SODAK</name>
<evidence type="ECO:0000256" key="7">
    <source>
        <dbReference type="ARBA" id="ARBA00023136"/>
    </source>
</evidence>
<keyword evidence="11" id="KW-1185">Reference proteome</keyword>
<dbReference type="PANTHER" id="PTHR11132">
    <property type="entry name" value="SOLUTE CARRIER FAMILY 35"/>
    <property type="match status" value="1"/>
</dbReference>
<feature type="transmembrane region" description="Helical" evidence="8">
    <location>
        <begin position="240"/>
        <end position="259"/>
    </location>
</feature>
<feature type="transmembrane region" description="Helical" evidence="8">
    <location>
        <begin position="325"/>
        <end position="343"/>
    </location>
</feature>
<dbReference type="GO" id="GO:0005789">
    <property type="term" value="C:endoplasmic reticulum membrane"/>
    <property type="evidence" value="ECO:0007669"/>
    <property type="project" value="UniProtKB-SubCell"/>
</dbReference>
<organism evidence="10 11">
    <name type="scientific">Sodiomyces alkalinus (strain CBS 110278 / VKM F-3762 / F11)</name>
    <name type="common">Alkaliphilic filamentous fungus</name>
    <dbReference type="NCBI Taxonomy" id="1314773"/>
    <lineage>
        <taxon>Eukaryota</taxon>
        <taxon>Fungi</taxon>
        <taxon>Dikarya</taxon>
        <taxon>Ascomycota</taxon>
        <taxon>Pezizomycotina</taxon>
        <taxon>Sordariomycetes</taxon>
        <taxon>Hypocreomycetidae</taxon>
        <taxon>Glomerellales</taxon>
        <taxon>Plectosphaerellaceae</taxon>
        <taxon>Sodiomyces</taxon>
    </lineage>
</organism>
<evidence type="ECO:0000256" key="6">
    <source>
        <dbReference type="ARBA" id="ARBA00022989"/>
    </source>
</evidence>
<evidence type="ECO:0000259" key="9">
    <source>
        <dbReference type="Pfam" id="PF03151"/>
    </source>
</evidence>
<feature type="transmembrane region" description="Helical" evidence="8">
    <location>
        <begin position="298"/>
        <end position="318"/>
    </location>
</feature>
<dbReference type="Proteomes" id="UP000272025">
    <property type="component" value="Unassembled WGS sequence"/>
</dbReference>
<evidence type="ECO:0000256" key="5">
    <source>
        <dbReference type="ARBA" id="ARBA00022692"/>
    </source>
</evidence>
<reference evidence="10 11" key="1">
    <citation type="journal article" date="2018" name="Mol. Ecol.">
        <title>The obligate alkalophilic soda-lake fungus Sodiomyces alkalinus has shifted to a protein diet.</title>
        <authorList>
            <person name="Grum-Grzhimaylo A.A."/>
            <person name="Falkoski D.L."/>
            <person name="van den Heuvel J."/>
            <person name="Valero-Jimenez C.A."/>
            <person name="Min B."/>
            <person name="Choi I.G."/>
            <person name="Lipzen A."/>
            <person name="Daum C.G."/>
            <person name="Aanen D.K."/>
            <person name="Tsang A."/>
            <person name="Henrissat B."/>
            <person name="Bilanenko E.N."/>
            <person name="de Vries R.P."/>
            <person name="van Kan J.A.L."/>
            <person name="Grigoriev I.V."/>
            <person name="Debets A.J.M."/>
        </authorList>
    </citation>
    <scope>NUCLEOTIDE SEQUENCE [LARGE SCALE GENOMIC DNA]</scope>
    <source>
        <strain evidence="10 11">F11</strain>
    </source>
</reference>
<dbReference type="GeneID" id="39584222"/>
<keyword evidence="7 8" id="KW-0472">Membrane</keyword>
<evidence type="ECO:0000256" key="1">
    <source>
        <dbReference type="ARBA" id="ARBA00003420"/>
    </source>
</evidence>
<comment type="function">
    <text evidence="1">Involved in the import of GDP-mannose from the cytoplasm into the Golgi lumen.</text>
</comment>
<evidence type="ECO:0000256" key="4">
    <source>
        <dbReference type="ARBA" id="ARBA00011182"/>
    </source>
</evidence>
<dbReference type="EMBL" id="ML119068">
    <property type="protein sequence ID" value="ROT34565.1"/>
    <property type="molecule type" value="Genomic_DNA"/>
</dbReference>
<dbReference type="AlphaFoldDB" id="A0A3N2PJ65"/>
<proteinExistence type="inferred from homology"/>